<dbReference type="Gene3D" id="2.130.10.10">
    <property type="entry name" value="YVTN repeat-like/Quinoprotein amine dehydrogenase"/>
    <property type="match status" value="1"/>
</dbReference>
<protein>
    <submittedName>
        <fullName evidence="1">Uncharacterized protein</fullName>
    </submittedName>
</protein>
<accession>A0AAD4LT67</accession>
<dbReference type="Proteomes" id="UP001201163">
    <property type="component" value="Unassembled WGS sequence"/>
</dbReference>
<evidence type="ECO:0000313" key="1">
    <source>
        <dbReference type="EMBL" id="KAH8999502.1"/>
    </source>
</evidence>
<comment type="caution">
    <text evidence="1">The sequence shown here is derived from an EMBL/GenBank/DDBJ whole genome shotgun (WGS) entry which is preliminary data.</text>
</comment>
<dbReference type="EMBL" id="JAKELL010000004">
    <property type="protein sequence ID" value="KAH8999502.1"/>
    <property type="molecule type" value="Genomic_DNA"/>
</dbReference>
<dbReference type="InterPro" id="IPR015943">
    <property type="entry name" value="WD40/YVTN_repeat-like_dom_sf"/>
</dbReference>
<keyword evidence="2" id="KW-1185">Reference proteome</keyword>
<gene>
    <name evidence="1" type="ORF">EDB92DRAFT_969758</name>
</gene>
<proteinExistence type="predicted"/>
<reference evidence="1" key="1">
    <citation type="submission" date="2022-01" db="EMBL/GenBank/DDBJ databases">
        <title>Comparative genomics reveals a dynamic genome evolution in the ectomycorrhizal milk-cap (Lactarius) mushrooms.</title>
        <authorList>
            <consortium name="DOE Joint Genome Institute"/>
            <person name="Lebreton A."/>
            <person name="Tang N."/>
            <person name="Kuo A."/>
            <person name="LaButti K."/>
            <person name="Drula E."/>
            <person name="Barry K."/>
            <person name="Clum A."/>
            <person name="Lipzen A."/>
            <person name="Mousain D."/>
            <person name="Ng V."/>
            <person name="Wang R."/>
            <person name="Wang X."/>
            <person name="Dai Y."/>
            <person name="Henrissat B."/>
            <person name="Grigoriev I.V."/>
            <person name="Guerin-Laguette A."/>
            <person name="Yu F."/>
            <person name="Martin F.M."/>
        </authorList>
    </citation>
    <scope>NUCLEOTIDE SEQUENCE</scope>
    <source>
        <strain evidence="1">QP</strain>
    </source>
</reference>
<organism evidence="1 2">
    <name type="scientific">Lactarius akahatsu</name>
    <dbReference type="NCBI Taxonomy" id="416441"/>
    <lineage>
        <taxon>Eukaryota</taxon>
        <taxon>Fungi</taxon>
        <taxon>Dikarya</taxon>
        <taxon>Basidiomycota</taxon>
        <taxon>Agaricomycotina</taxon>
        <taxon>Agaricomycetes</taxon>
        <taxon>Russulales</taxon>
        <taxon>Russulaceae</taxon>
        <taxon>Lactarius</taxon>
    </lineage>
</organism>
<dbReference type="InterPro" id="IPR036322">
    <property type="entry name" value="WD40_repeat_dom_sf"/>
</dbReference>
<sequence length="502" mass="55356">MEKLLEWLEAMSLLGLLDTAVELLRHALVELEQEKLHMSCVEILQDAIRFIGRFGRVINKSAMNIYFSALPFAPQNTTLYRVYAARYSDIPRVTLGYLESWPEELCTVRNLGGDGTSPRRLAFSADSSRLALSTSSHLITTSLLTGIQLGGKYRLGSTDVELPIALACRPAYLASVTSGLVLRIVDARSFKDVQLSLPSTSSSSGTLSPEVSCAAFNQSVNTLFVGFRNGRVHVWRLRQYSWEPDKKSHPQSRSSTVLFLATSSKLLASTSQKGLKIGPFHSMRARVARKMLTLTPRCFAETLEAANGDCSVRLSFSSTSAKAWVCVVSLHHSSPTSHSVYFPTSEDQRGRKIFTSNSSSYPVVSLSRDAAVLTVICDDLLLRWSTVLHNLLEKRALIGVDRTRPDRFPVISPDGHLLALCDEEVVHIRDLMQPPPGRPENNAGIKAAGVILAEKCYVVKAGKKHWLARVGDDGTSEDIVQLRESTRLSTSPRRPMGVGWGR</sequence>
<dbReference type="SUPFAM" id="SSF50978">
    <property type="entry name" value="WD40 repeat-like"/>
    <property type="match status" value="1"/>
</dbReference>
<evidence type="ECO:0000313" key="2">
    <source>
        <dbReference type="Proteomes" id="UP001201163"/>
    </source>
</evidence>
<dbReference type="AlphaFoldDB" id="A0AAD4LT67"/>
<name>A0AAD4LT67_9AGAM</name>